<name>A0ABD2BML0_VESSQ</name>
<dbReference type="EMBL" id="JAUDFV010000074">
    <property type="protein sequence ID" value="KAL2734018.1"/>
    <property type="molecule type" value="Genomic_DNA"/>
</dbReference>
<sequence>MYVDGGGSAEGRFYSALRLKFDLRLSNRMADAELAEIRPGPELSERHCRRSTGHSTFARFGIKLYSTGCFDYSSYSSSVTNQTECQETNCFYTDIRALLGVTNVRHILSFFHEFYP</sequence>
<proteinExistence type="predicted"/>
<keyword evidence="2" id="KW-1185">Reference proteome</keyword>
<comment type="caution">
    <text evidence="1">The sequence shown here is derived from an EMBL/GenBank/DDBJ whole genome shotgun (WGS) entry which is preliminary data.</text>
</comment>
<organism evidence="1 2">
    <name type="scientific">Vespula squamosa</name>
    <name type="common">Southern yellow jacket</name>
    <name type="synonym">Wasp</name>
    <dbReference type="NCBI Taxonomy" id="30214"/>
    <lineage>
        <taxon>Eukaryota</taxon>
        <taxon>Metazoa</taxon>
        <taxon>Ecdysozoa</taxon>
        <taxon>Arthropoda</taxon>
        <taxon>Hexapoda</taxon>
        <taxon>Insecta</taxon>
        <taxon>Pterygota</taxon>
        <taxon>Neoptera</taxon>
        <taxon>Endopterygota</taxon>
        <taxon>Hymenoptera</taxon>
        <taxon>Apocrita</taxon>
        <taxon>Aculeata</taxon>
        <taxon>Vespoidea</taxon>
        <taxon>Vespidae</taxon>
        <taxon>Vespinae</taxon>
        <taxon>Vespula</taxon>
    </lineage>
</organism>
<accession>A0ABD2BML0</accession>
<protein>
    <submittedName>
        <fullName evidence="1">Uncharacterized protein</fullName>
    </submittedName>
</protein>
<dbReference type="Proteomes" id="UP001607302">
    <property type="component" value="Unassembled WGS sequence"/>
</dbReference>
<evidence type="ECO:0000313" key="2">
    <source>
        <dbReference type="Proteomes" id="UP001607302"/>
    </source>
</evidence>
<gene>
    <name evidence="1" type="ORF">V1478_003716</name>
</gene>
<dbReference type="AlphaFoldDB" id="A0ABD2BML0"/>
<evidence type="ECO:0000313" key="1">
    <source>
        <dbReference type="EMBL" id="KAL2734018.1"/>
    </source>
</evidence>
<reference evidence="1 2" key="1">
    <citation type="journal article" date="2024" name="Ann. Entomol. Soc. Am.">
        <title>Genomic analyses of the southern and eastern yellowjacket wasps (Hymenoptera: Vespidae) reveal evolutionary signatures of social life.</title>
        <authorList>
            <person name="Catto M.A."/>
            <person name="Caine P.B."/>
            <person name="Orr S.E."/>
            <person name="Hunt B.G."/>
            <person name="Goodisman M.A.D."/>
        </authorList>
    </citation>
    <scope>NUCLEOTIDE SEQUENCE [LARGE SCALE GENOMIC DNA]</scope>
    <source>
        <strain evidence="1">233</strain>
        <tissue evidence="1">Head and thorax</tissue>
    </source>
</reference>